<comment type="caution">
    <text evidence="2">The sequence shown here is derived from an EMBL/GenBank/DDBJ whole genome shotgun (WGS) entry which is preliminary data.</text>
</comment>
<dbReference type="AlphaFoldDB" id="A0AAV7G8Z5"/>
<evidence type="ECO:0000256" key="1">
    <source>
        <dbReference type="SAM" id="Coils"/>
    </source>
</evidence>
<accession>A0AAV7G8Z5</accession>
<dbReference type="EMBL" id="JAGFBR010000016">
    <property type="protein sequence ID" value="KAH0452911.1"/>
    <property type="molecule type" value="Genomic_DNA"/>
</dbReference>
<name>A0AAV7G8Z5_DENCH</name>
<reference evidence="2 3" key="1">
    <citation type="journal article" date="2021" name="Hortic Res">
        <title>Chromosome-scale assembly of the Dendrobium chrysotoxum genome enhances the understanding of orchid evolution.</title>
        <authorList>
            <person name="Zhang Y."/>
            <person name="Zhang G.Q."/>
            <person name="Zhang D."/>
            <person name="Liu X.D."/>
            <person name="Xu X.Y."/>
            <person name="Sun W.H."/>
            <person name="Yu X."/>
            <person name="Zhu X."/>
            <person name="Wang Z.W."/>
            <person name="Zhao X."/>
            <person name="Zhong W.Y."/>
            <person name="Chen H."/>
            <person name="Yin W.L."/>
            <person name="Huang T."/>
            <person name="Niu S.C."/>
            <person name="Liu Z.J."/>
        </authorList>
    </citation>
    <scope>NUCLEOTIDE SEQUENCE [LARGE SCALE GENOMIC DNA]</scope>
    <source>
        <strain evidence="2">Lindl</strain>
    </source>
</reference>
<protein>
    <submittedName>
        <fullName evidence="2">Uncharacterized protein</fullName>
    </submittedName>
</protein>
<dbReference type="Proteomes" id="UP000775213">
    <property type="component" value="Unassembled WGS sequence"/>
</dbReference>
<evidence type="ECO:0000313" key="2">
    <source>
        <dbReference type="EMBL" id="KAH0452911.1"/>
    </source>
</evidence>
<sequence>MGLIFFYREHRSRLIVGHLSKMCRLTSDSQEVNIGWIFQHITLPRIGLARFFLKNDWDLPERWERLKELLYFSHLEEDEILKILNFSDTKSLQDELYHINQYVLEEKLFKVGRFHAALLKKSRKARVETNQKNEALKTLVEEKNTLQVDKEAIQMENKALQDHLLEKEETILNVDARKEIISLKAVEEFMKSSAYHRDIHKCIQ</sequence>
<gene>
    <name evidence="2" type="ORF">IEQ34_017235</name>
</gene>
<feature type="coiled-coil region" evidence="1">
    <location>
        <begin position="136"/>
        <end position="170"/>
    </location>
</feature>
<proteinExistence type="predicted"/>
<evidence type="ECO:0000313" key="3">
    <source>
        <dbReference type="Proteomes" id="UP000775213"/>
    </source>
</evidence>
<keyword evidence="3" id="KW-1185">Reference proteome</keyword>
<organism evidence="2 3">
    <name type="scientific">Dendrobium chrysotoxum</name>
    <name type="common">Orchid</name>
    <dbReference type="NCBI Taxonomy" id="161865"/>
    <lineage>
        <taxon>Eukaryota</taxon>
        <taxon>Viridiplantae</taxon>
        <taxon>Streptophyta</taxon>
        <taxon>Embryophyta</taxon>
        <taxon>Tracheophyta</taxon>
        <taxon>Spermatophyta</taxon>
        <taxon>Magnoliopsida</taxon>
        <taxon>Liliopsida</taxon>
        <taxon>Asparagales</taxon>
        <taxon>Orchidaceae</taxon>
        <taxon>Epidendroideae</taxon>
        <taxon>Malaxideae</taxon>
        <taxon>Dendrobiinae</taxon>
        <taxon>Dendrobium</taxon>
    </lineage>
</organism>
<keyword evidence="1" id="KW-0175">Coiled coil</keyword>